<dbReference type="EMBL" id="JBIMZQ010000024">
    <property type="protein sequence ID" value="KAL3664412.1"/>
    <property type="molecule type" value="Genomic_DNA"/>
</dbReference>
<evidence type="ECO:0008006" key="3">
    <source>
        <dbReference type="Google" id="ProtNLM"/>
    </source>
</evidence>
<name>A0ABD3FBY3_9STRA</name>
<evidence type="ECO:0000313" key="1">
    <source>
        <dbReference type="EMBL" id="KAL3664412.1"/>
    </source>
</evidence>
<evidence type="ECO:0000313" key="2">
    <source>
        <dbReference type="Proteomes" id="UP001632037"/>
    </source>
</evidence>
<comment type="caution">
    <text evidence="1">The sequence shown here is derived from an EMBL/GenBank/DDBJ whole genome shotgun (WGS) entry which is preliminary data.</text>
</comment>
<dbReference type="PANTHER" id="PTHR40866:SF1">
    <property type="entry name" value="BED-TYPE DOMAIN-CONTAINING PROTEIN"/>
    <property type="match status" value="1"/>
</dbReference>
<sequence>MAPNREICAFFFEDKGQGDFCCQLCGASRKQQTGTGYSNLMSHLNLTHPDFEETYDASVATDTPLTNFGFVSEATQHRYQWLQ</sequence>
<proteinExistence type="predicted"/>
<dbReference type="Proteomes" id="UP001632037">
    <property type="component" value="Unassembled WGS sequence"/>
</dbReference>
<dbReference type="PANTHER" id="PTHR40866">
    <property type="entry name" value="BED-TYPE DOMAIN-CONTAINING PROTEIN"/>
    <property type="match status" value="1"/>
</dbReference>
<gene>
    <name evidence="1" type="ORF">V7S43_010735</name>
</gene>
<accession>A0ABD3FBY3</accession>
<dbReference type="AlphaFoldDB" id="A0ABD3FBY3"/>
<reference evidence="1 2" key="1">
    <citation type="submission" date="2024-09" db="EMBL/GenBank/DDBJ databases">
        <title>Genome sequencing and assembly of Phytophthora oleae, isolate VK10A, causative agent of rot of olive drupes.</title>
        <authorList>
            <person name="Conti Taguali S."/>
            <person name="Riolo M."/>
            <person name="La Spada F."/>
            <person name="Cacciola S.O."/>
            <person name="Dionisio G."/>
        </authorList>
    </citation>
    <scope>NUCLEOTIDE SEQUENCE [LARGE SCALE GENOMIC DNA]</scope>
    <source>
        <strain evidence="1 2">VK10A</strain>
    </source>
</reference>
<organism evidence="1 2">
    <name type="scientific">Phytophthora oleae</name>
    <dbReference type="NCBI Taxonomy" id="2107226"/>
    <lineage>
        <taxon>Eukaryota</taxon>
        <taxon>Sar</taxon>
        <taxon>Stramenopiles</taxon>
        <taxon>Oomycota</taxon>
        <taxon>Peronosporomycetes</taxon>
        <taxon>Peronosporales</taxon>
        <taxon>Peronosporaceae</taxon>
        <taxon>Phytophthora</taxon>
    </lineage>
</organism>
<protein>
    <recommendedName>
        <fullName evidence="3">BED-type domain-containing protein</fullName>
    </recommendedName>
</protein>
<keyword evidence="2" id="KW-1185">Reference proteome</keyword>